<proteinExistence type="predicted"/>
<dbReference type="KEGG" id="mbet:N8K70_03830"/>
<sequence length="94" mass="10511">MKAERRRAGRAIRKQQRQQREMLAQLQHIDLASIGRLWVDAIAEFARGFALFAGAVVHASGVVVDAYIAAVTEQRLTHRALTTGHESRTDEDKS</sequence>
<organism evidence="1 2">
    <name type="scientific">Microbacterium betulae</name>
    <dbReference type="NCBI Taxonomy" id="2981139"/>
    <lineage>
        <taxon>Bacteria</taxon>
        <taxon>Bacillati</taxon>
        <taxon>Actinomycetota</taxon>
        <taxon>Actinomycetes</taxon>
        <taxon>Micrococcales</taxon>
        <taxon>Microbacteriaceae</taxon>
        <taxon>Microbacterium</taxon>
    </lineage>
</organism>
<gene>
    <name evidence="1" type="ORF">N8K70_03830</name>
</gene>
<keyword evidence="2" id="KW-1185">Reference proteome</keyword>
<dbReference type="AlphaFoldDB" id="A0AA97I7U1"/>
<dbReference type="Proteomes" id="UP001305498">
    <property type="component" value="Chromosome"/>
</dbReference>
<evidence type="ECO:0000313" key="1">
    <source>
        <dbReference type="EMBL" id="WOF23820.1"/>
    </source>
</evidence>
<reference evidence="1 2" key="1">
    <citation type="submission" date="2023-02" db="EMBL/GenBank/DDBJ databases">
        <title>Microbacterium betulae sp. nov., isolated from birch wood.</title>
        <authorList>
            <person name="Pasciak M."/>
            <person name="Pawlik K.J."/>
            <person name="Martynowski D."/>
            <person name="Laczmanski L."/>
            <person name="Ciekot J."/>
            <person name="Szponar B."/>
            <person name="Wojcik-Fatla A."/>
            <person name="Mackiewicz B."/>
            <person name="Farian E."/>
            <person name="Cholewa G."/>
            <person name="Cholewa A."/>
            <person name="Dutkiewicz J."/>
        </authorList>
    </citation>
    <scope>NUCLEOTIDE SEQUENCE [LARGE SCALE GENOMIC DNA]</scope>
    <source>
        <strain evidence="1 2">AB</strain>
    </source>
</reference>
<protein>
    <submittedName>
        <fullName evidence="1">Uncharacterized protein</fullName>
    </submittedName>
</protein>
<evidence type="ECO:0000313" key="2">
    <source>
        <dbReference type="Proteomes" id="UP001305498"/>
    </source>
</evidence>
<name>A0AA97I7U1_9MICO</name>
<dbReference type="EMBL" id="CP118157">
    <property type="protein sequence ID" value="WOF23820.1"/>
    <property type="molecule type" value="Genomic_DNA"/>
</dbReference>
<accession>A0AA97I7U1</accession>
<dbReference type="RefSeq" id="WP_317140291.1">
    <property type="nucleotide sequence ID" value="NZ_CP118157.1"/>
</dbReference>